<dbReference type="Proteomes" id="UP000695562">
    <property type="component" value="Unassembled WGS sequence"/>
</dbReference>
<dbReference type="PANTHER" id="PTHR47467:SF1">
    <property type="entry name" value="WD40 REPEAT-CONTAINING PROTEIN"/>
    <property type="match status" value="1"/>
</dbReference>
<keyword evidence="3" id="KW-1185">Reference proteome</keyword>
<feature type="compositionally biased region" description="Polar residues" evidence="1">
    <location>
        <begin position="380"/>
        <end position="391"/>
    </location>
</feature>
<feature type="compositionally biased region" description="Basic residues" evidence="1">
    <location>
        <begin position="397"/>
        <end position="406"/>
    </location>
</feature>
<dbReference type="EMBL" id="AJWJ01000478">
    <property type="protein sequence ID" value="KAF2070540.1"/>
    <property type="molecule type" value="Genomic_DNA"/>
</dbReference>
<sequence>MDNNSNESKNTNSENNNNDNNNLEDTCNIFTTKVKSLEKTSPASLNSCRSLILNRKNYLVASDNKLIKLNIELPKIEQKIFSKIKGIPSPVRLETSLGREAVYQTGLKHEIQSLSLSADGKVIGAIDGIGNVALYQFQDDFSLSSKSIAYQSTDTFVEIGWAGCCFNPTNSNILAKTQFYNKKIDILDGDQITQSIGLIQNPTQISYFNHERSSSPLLAVTEFNQLKIYDTKQPPSSACIQKFTPSTTWLYSLGLSTNQQGYTDLIAVGGAGRTVSVFDTKKWTNCGNWKNCLKYEITSIQFSSKDSNVCYVGGLDSEVLAGNWDGSSGVDHFTGLRVDSRWLGISKLKDQELLFGFTGSSSVYWIDSADKLFQSTNVKRPSPIYTTSSKENNNNNNKKKNNKKQPKPTDLESSPKADKVHPLKKMKTSDGQSENTDEI</sequence>
<dbReference type="AlphaFoldDB" id="A0A8J4PM48"/>
<feature type="compositionally biased region" description="Basic and acidic residues" evidence="1">
    <location>
        <begin position="407"/>
        <end position="421"/>
    </location>
</feature>
<evidence type="ECO:0000313" key="3">
    <source>
        <dbReference type="Proteomes" id="UP000695562"/>
    </source>
</evidence>
<feature type="region of interest" description="Disordered" evidence="1">
    <location>
        <begin position="380"/>
        <end position="439"/>
    </location>
</feature>
<dbReference type="InterPro" id="IPR036322">
    <property type="entry name" value="WD40_repeat_dom_sf"/>
</dbReference>
<comment type="caution">
    <text evidence="2">The sequence shown here is derived from an EMBL/GenBank/DDBJ whole genome shotgun (WGS) entry which is preliminary data.</text>
</comment>
<protein>
    <recommendedName>
        <fullName evidence="4">WD40 repeat-containing protein</fullName>
    </recommendedName>
</protein>
<dbReference type="InterPro" id="IPR015943">
    <property type="entry name" value="WD40/YVTN_repeat-like_dom_sf"/>
</dbReference>
<dbReference type="PANTHER" id="PTHR47467">
    <property type="entry name" value="OS01G0867200 PROTEIN"/>
    <property type="match status" value="1"/>
</dbReference>
<gene>
    <name evidence="2" type="ORF">CYY_008145</name>
</gene>
<dbReference type="OrthoDB" id="1879717at2759"/>
<evidence type="ECO:0008006" key="4">
    <source>
        <dbReference type="Google" id="ProtNLM"/>
    </source>
</evidence>
<feature type="region of interest" description="Disordered" evidence="1">
    <location>
        <begin position="1"/>
        <end position="24"/>
    </location>
</feature>
<feature type="compositionally biased region" description="Polar residues" evidence="1">
    <location>
        <begin position="429"/>
        <end position="439"/>
    </location>
</feature>
<reference evidence="2" key="1">
    <citation type="submission" date="2020-01" db="EMBL/GenBank/DDBJ databases">
        <title>Development of genomics and gene disruption for Polysphondylium violaceum indicates a role for the polyketide synthase stlB in stalk morphogenesis.</title>
        <authorList>
            <person name="Narita B."/>
            <person name="Kawabe Y."/>
            <person name="Kin K."/>
            <person name="Saito T."/>
            <person name="Gibbs R."/>
            <person name="Kuspa A."/>
            <person name="Muzny D."/>
            <person name="Queller D."/>
            <person name="Richards S."/>
            <person name="Strassman J."/>
            <person name="Sucgang R."/>
            <person name="Worley K."/>
            <person name="Schaap P."/>
        </authorList>
    </citation>
    <scope>NUCLEOTIDE SEQUENCE</scope>
    <source>
        <strain evidence="2">QSvi11</strain>
    </source>
</reference>
<evidence type="ECO:0000313" key="2">
    <source>
        <dbReference type="EMBL" id="KAF2070540.1"/>
    </source>
</evidence>
<evidence type="ECO:0000256" key="1">
    <source>
        <dbReference type="SAM" id="MobiDB-lite"/>
    </source>
</evidence>
<dbReference type="Gene3D" id="2.130.10.10">
    <property type="entry name" value="YVTN repeat-like/Quinoprotein amine dehydrogenase"/>
    <property type="match status" value="1"/>
</dbReference>
<proteinExistence type="predicted"/>
<organism evidence="2 3">
    <name type="scientific">Polysphondylium violaceum</name>
    <dbReference type="NCBI Taxonomy" id="133409"/>
    <lineage>
        <taxon>Eukaryota</taxon>
        <taxon>Amoebozoa</taxon>
        <taxon>Evosea</taxon>
        <taxon>Eumycetozoa</taxon>
        <taxon>Dictyostelia</taxon>
        <taxon>Dictyosteliales</taxon>
        <taxon>Dictyosteliaceae</taxon>
        <taxon>Polysphondylium</taxon>
    </lineage>
</organism>
<dbReference type="SUPFAM" id="SSF50978">
    <property type="entry name" value="WD40 repeat-like"/>
    <property type="match status" value="1"/>
</dbReference>
<name>A0A8J4PM48_9MYCE</name>
<accession>A0A8J4PM48</accession>